<sequence length="101" mass="11513">MNTYSELELSNGQKLRLTLNLKRLLILKSNHLDLYKEANKIITKGADDIFDMVKVLYAAYLCALEIGAEEMNYETFLNLVSDLSFGEITEKVGNLIQPKKK</sequence>
<organism evidence="1">
    <name type="scientific">Siphoviridae sp. ctUse40</name>
    <dbReference type="NCBI Taxonomy" id="2826356"/>
    <lineage>
        <taxon>Viruses</taxon>
        <taxon>Duplodnaviria</taxon>
        <taxon>Heunggongvirae</taxon>
        <taxon>Uroviricota</taxon>
        <taxon>Caudoviricetes</taxon>
    </lineage>
</organism>
<name>A0A8S5NDW8_9CAUD</name>
<protein>
    <recommendedName>
        <fullName evidence="2">Phage protein</fullName>
    </recommendedName>
</protein>
<proteinExistence type="predicted"/>
<evidence type="ECO:0000313" key="1">
    <source>
        <dbReference type="EMBL" id="DAD92583.1"/>
    </source>
</evidence>
<reference evidence="1" key="1">
    <citation type="journal article" date="2021" name="Proc. Natl. Acad. Sci. U.S.A.">
        <title>A Catalog of Tens of Thousands of Viruses from Human Metagenomes Reveals Hidden Associations with Chronic Diseases.</title>
        <authorList>
            <person name="Tisza M.J."/>
            <person name="Buck C.B."/>
        </authorList>
    </citation>
    <scope>NUCLEOTIDE SEQUENCE</scope>
    <source>
        <strain evidence="1">CtUse40</strain>
    </source>
</reference>
<accession>A0A8S5NDW8</accession>
<dbReference type="EMBL" id="BK015139">
    <property type="protein sequence ID" value="DAD92583.1"/>
    <property type="molecule type" value="Genomic_DNA"/>
</dbReference>
<evidence type="ECO:0008006" key="2">
    <source>
        <dbReference type="Google" id="ProtNLM"/>
    </source>
</evidence>